<keyword evidence="3" id="KW-1185">Reference proteome</keyword>
<dbReference type="EMBL" id="VMQU01000048">
    <property type="protein sequence ID" value="TVS88834.1"/>
    <property type="molecule type" value="Genomic_DNA"/>
</dbReference>
<evidence type="ECO:0000313" key="3">
    <source>
        <dbReference type="Proteomes" id="UP000320513"/>
    </source>
</evidence>
<dbReference type="GO" id="GO:0004190">
    <property type="term" value="F:aspartic-type endopeptidase activity"/>
    <property type="evidence" value="ECO:0007669"/>
    <property type="project" value="InterPro"/>
</dbReference>
<dbReference type="InterPro" id="IPR000084">
    <property type="entry name" value="PE-PGRS_N"/>
</dbReference>
<comment type="caution">
    <text evidence="2">The sequence shown here is derived from an EMBL/GenBank/DDBJ whole genome shotgun (WGS) entry which is preliminary data.</text>
</comment>
<gene>
    <name evidence="2" type="ORF">FPZ47_13215</name>
</gene>
<dbReference type="RefSeq" id="WP_144949776.1">
    <property type="nucleotide sequence ID" value="NZ_VMQU01000048.1"/>
</dbReference>
<name>A0A557XSA8_9MYCO</name>
<dbReference type="InterPro" id="IPR048054">
    <property type="entry name" value="PecA_C"/>
</dbReference>
<dbReference type="AlphaFoldDB" id="A0A557XSA8"/>
<dbReference type="Pfam" id="PF21526">
    <property type="entry name" value="PGRS"/>
    <property type="match status" value="1"/>
</dbReference>
<evidence type="ECO:0000313" key="2">
    <source>
        <dbReference type="EMBL" id="TVS88834.1"/>
    </source>
</evidence>
<dbReference type="Pfam" id="PF00934">
    <property type="entry name" value="PE"/>
    <property type="match status" value="1"/>
</dbReference>
<accession>A0A557XSA8</accession>
<organism evidence="2 3">
    <name type="scientific">Mycobacterium helveticum</name>
    <dbReference type="NCBI Taxonomy" id="2592811"/>
    <lineage>
        <taxon>Bacteria</taxon>
        <taxon>Bacillati</taxon>
        <taxon>Actinomycetota</taxon>
        <taxon>Actinomycetes</taxon>
        <taxon>Mycobacteriales</taxon>
        <taxon>Mycobacteriaceae</taxon>
        <taxon>Mycobacterium</taxon>
    </lineage>
</organism>
<dbReference type="Pfam" id="PF20729">
    <property type="entry name" value="PE-PGRS_C"/>
    <property type="match status" value="1"/>
</dbReference>
<proteinExistence type="predicted"/>
<dbReference type="NCBIfam" id="NF038019">
    <property type="entry name" value="PE_process_PecA"/>
    <property type="match status" value="1"/>
</dbReference>
<evidence type="ECO:0000259" key="1">
    <source>
        <dbReference type="PROSITE" id="PS51767"/>
    </source>
</evidence>
<dbReference type="InterPro" id="IPR033121">
    <property type="entry name" value="PEPTIDASE_A1"/>
</dbReference>
<dbReference type="PROSITE" id="PS51767">
    <property type="entry name" value="PEPTIDASE_A1"/>
    <property type="match status" value="1"/>
</dbReference>
<dbReference type="SUPFAM" id="SSF140459">
    <property type="entry name" value="PE/PPE dimer-like"/>
    <property type="match status" value="1"/>
</dbReference>
<dbReference type="Gene3D" id="1.10.287.850">
    <property type="entry name" value="HP0062-like domain"/>
    <property type="match status" value="1"/>
</dbReference>
<dbReference type="InterPro" id="IPR038332">
    <property type="entry name" value="PPE_sf"/>
</dbReference>
<dbReference type="Proteomes" id="UP000320513">
    <property type="component" value="Unassembled WGS sequence"/>
</dbReference>
<feature type="domain" description="Peptidase A1" evidence="1">
    <location>
        <begin position="216"/>
        <end position="479"/>
    </location>
</feature>
<dbReference type="OrthoDB" id="5190013at2"/>
<reference evidence="2 3" key="1">
    <citation type="submission" date="2019-07" db="EMBL/GenBank/DDBJ databases">
        <title>New Mycobacterium species.</title>
        <authorList>
            <person name="Tortoli E."/>
            <person name="Ghielmetti G."/>
            <person name="Friedel U."/>
            <person name="Trovato A."/>
        </authorList>
    </citation>
    <scope>NUCLEOTIDE SEQUENCE [LARGE SCALE GENOMIC DNA]</scope>
    <source>
        <strain evidence="2 3">16-83</strain>
    </source>
</reference>
<sequence>MSLVMAVPEFMADAANDLARLGSTLDAAHAAALAPTTGILSAAADEVSTMTAELFSAHAAGFQALSARAAAFLDQHVQALHAAATSYADTEAASVAQLLLNLVNAPTDTLLGRPLIGNGANGYTNAQGVGTGGQAGGILYGNGGNGGNSTALGATGGAGGSAGLWGNGGNGGTGGPNAAGGAGGAPGLLGGTAGATGAAGTDSGNSVPLSYSGERLVTSLSVGSNGPTDSVIVDTGSTGLILPPQDVNTASLTHTGQTGTATYGDGGSSLTETYRIYDGTVNFGNGISTSSNTPIAVVQTMTENGVSYPASEAPAILGIGVNDGGPMVGASPVQYLTGNLSQGVLLDEPAGTMTFGPGTASSSTPYTTGAPVSTLRVSIDGGTAVSTSYAFIDSGGLYGDMPTNLHAPSSGGYVDPGTTVTVENSSGTVLYTTTVGSDQMSVVSSAAGGDFNSGIAPFLEDPIYLSYSPGGTGTMYFDT</sequence>
<dbReference type="Gene3D" id="2.40.70.10">
    <property type="entry name" value="Acid Proteases"/>
    <property type="match status" value="1"/>
</dbReference>
<dbReference type="SUPFAM" id="SSF50630">
    <property type="entry name" value="Acid proteases"/>
    <property type="match status" value="1"/>
</dbReference>
<dbReference type="InterPro" id="IPR021109">
    <property type="entry name" value="Peptidase_aspartic_dom_sf"/>
</dbReference>
<protein>
    <submittedName>
        <fullName evidence="2">PE domain-containing protein</fullName>
    </submittedName>
</protein>
<dbReference type="InterPro" id="IPR048996">
    <property type="entry name" value="PGRS_rpt"/>
</dbReference>